<keyword evidence="1" id="KW-0472">Membrane</keyword>
<protein>
    <submittedName>
        <fullName evidence="3">Lytic murein transglycosylase B</fullName>
    </submittedName>
</protein>
<dbReference type="PANTHER" id="PTHR30163:SF9">
    <property type="entry name" value="MEMBRANE-BOUND LYTIC MUREIN TRANSGLYCOSYLASE B"/>
    <property type="match status" value="1"/>
</dbReference>
<evidence type="ECO:0000256" key="1">
    <source>
        <dbReference type="SAM" id="Phobius"/>
    </source>
</evidence>
<feature type="domain" description="Transglycosylase SLT" evidence="2">
    <location>
        <begin position="64"/>
        <end position="355"/>
    </location>
</feature>
<dbReference type="Gene3D" id="1.10.8.350">
    <property type="entry name" value="Bacterial muramidase"/>
    <property type="match status" value="1"/>
</dbReference>
<keyword evidence="1" id="KW-0812">Transmembrane</keyword>
<dbReference type="InterPro" id="IPR011757">
    <property type="entry name" value="Lytic_transglycosylase_MltB"/>
</dbReference>
<evidence type="ECO:0000259" key="2">
    <source>
        <dbReference type="Pfam" id="PF13406"/>
    </source>
</evidence>
<keyword evidence="1" id="KW-1133">Transmembrane helix</keyword>
<dbReference type="Pfam" id="PF13406">
    <property type="entry name" value="SLT_2"/>
    <property type="match status" value="1"/>
</dbReference>
<dbReference type="InterPro" id="IPR023346">
    <property type="entry name" value="Lysozyme-like_dom_sf"/>
</dbReference>
<dbReference type="Proteomes" id="UP001554427">
    <property type="component" value="Unassembled WGS sequence"/>
</dbReference>
<feature type="transmembrane region" description="Helical" evidence="1">
    <location>
        <begin position="31"/>
        <end position="53"/>
    </location>
</feature>
<dbReference type="InterPro" id="IPR043426">
    <property type="entry name" value="MltB-like"/>
</dbReference>
<keyword evidence="4" id="KW-1185">Reference proteome</keyword>
<proteinExistence type="predicted"/>
<accession>A0ABV3MPX8</accession>
<dbReference type="PANTHER" id="PTHR30163">
    <property type="entry name" value="MEMBRANE-BOUND LYTIC MUREIN TRANSGLYCOSYLASE B"/>
    <property type="match status" value="1"/>
</dbReference>
<gene>
    <name evidence="3" type="primary">mltB</name>
    <name evidence="3" type="ORF">ABVT42_12415</name>
</gene>
<dbReference type="Gene3D" id="1.10.530.10">
    <property type="match status" value="1"/>
</dbReference>
<name>A0ABV3MPX8_9GAMM</name>
<dbReference type="CDD" id="cd13399">
    <property type="entry name" value="Slt35-like"/>
    <property type="match status" value="1"/>
</dbReference>
<dbReference type="SUPFAM" id="SSF53955">
    <property type="entry name" value="Lysozyme-like"/>
    <property type="match status" value="1"/>
</dbReference>
<comment type="caution">
    <text evidence="3">The sequence shown here is derived from an EMBL/GenBank/DDBJ whole genome shotgun (WGS) entry which is preliminary data.</text>
</comment>
<dbReference type="EMBL" id="JBFDAH010000012">
    <property type="protein sequence ID" value="MEW4366265.1"/>
    <property type="molecule type" value="Genomic_DNA"/>
</dbReference>
<evidence type="ECO:0000313" key="4">
    <source>
        <dbReference type="Proteomes" id="UP001554427"/>
    </source>
</evidence>
<organism evidence="3 4">
    <name type="scientific">Aliikangiella maris</name>
    <dbReference type="NCBI Taxonomy" id="3162458"/>
    <lineage>
        <taxon>Bacteria</taxon>
        <taxon>Pseudomonadati</taxon>
        <taxon>Pseudomonadota</taxon>
        <taxon>Gammaproteobacteria</taxon>
        <taxon>Oceanospirillales</taxon>
        <taxon>Pleioneaceae</taxon>
        <taxon>Aliikangiella</taxon>
    </lineage>
</organism>
<sequence>MVNTQKMQKTAAPPYNVIALMIKMQQFFKQYFFTWLTGYSSLIFLLFSSAAGAQKLPPEKLQVAQQIEEFAQMMADEHKFNAQEIKNKLHQAKFRQDIIDKITRPAEAMPWHQYRKIWMKPKRIQGGVEFWLQHRETLQKAQEKYGVPPEIIVSIIGVETFFGRIQGSYPVIDALYTLGFHYPKRASFFRRELAQYWLLAREQDWPLDSVKGSYAGAMGMGQFISSSYRAYGVDFNQDGQVNLFDDPVDMIGSVANYFHQHRWQANGFVARNVDLPKNLTALVQTDLELKLIASEVAQDETLSMLAENNTNKLGVFAFELPDNQRQHWLVGDNFYVITRYNRSTLYALAVFQLSEQIRSAYAAQLK</sequence>
<dbReference type="InterPro" id="IPR031304">
    <property type="entry name" value="SLT_2"/>
</dbReference>
<reference evidence="3 4" key="1">
    <citation type="submission" date="2024-06" db="EMBL/GenBank/DDBJ databases">
        <title>Aliikangiella maris sp. nov., sp. nov., a phycosphere bacterium isolated from seawater and ecosystem role in Phaeocystis globosa blooms.</title>
        <authorList>
            <person name="Li F."/>
        </authorList>
    </citation>
    <scope>NUCLEOTIDE SEQUENCE [LARGE SCALE GENOMIC DNA]</scope>
    <source>
        <strain evidence="3 4">GXAS 306</strain>
    </source>
</reference>
<evidence type="ECO:0000313" key="3">
    <source>
        <dbReference type="EMBL" id="MEW4366265.1"/>
    </source>
</evidence>
<dbReference type="NCBIfam" id="TIGR02282">
    <property type="entry name" value="MltB"/>
    <property type="match status" value="1"/>
</dbReference>